<evidence type="ECO:0000313" key="2">
    <source>
        <dbReference type="EMBL" id="CAA3006021.1"/>
    </source>
</evidence>
<comment type="caution">
    <text evidence="2">The sequence shown here is derived from an EMBL/GenBank/DDBJ whole genome shotgun (WGS) entry which is preliminary data.</text>
</comment>
<sequence>MVATMLLARLMRSPEKQEKIVICTGSNQTTMESIVSAQQGLRTAREIIQSINISILKIWSILVSKAPKHSDTVMIAMSCGSILFMVVPFKFILMALVLYGSMMASPLGKRMQNEQSNRRLKEWWDSIPVTPVEIVDCST</sequence>
<dbReference type="Proteomes" id="UP000594638">
    <property type="component" value="Unassembled WGS sequence"/>
</dbReference>
<feature type="transmembrane region" description="Helical" evidence="1">
    <location>
        <begin position="73"/>
        <end position="100"/>
    </location>
</feature>
<dbReference type="InterPro" id="IPR006927">
    <property type="entry name" value="DUF639"/>
</dbReference>
<dbReference type="EMBL" id="CACTIH010007254">
    <property type="protein sequence ID" value="CAA3006021.1"/>
    <property type="molecule type" value="Genomic_DNA"/>
</dbReference>
<dbReference type="Gramene" id="OE9A083076T1">
    <property type="protein sequence ID" value="OE9A083076C1"/>
    <property type="gene ID" value="OE9A083076"/>
</dbReference>
<proteinExistence type="predicted"/>
<protein>
    <submittedName>
        <fullName evidence="2">Uncharacterized protein LOC111366320 isoform X1</fullName>
    </submittedName>
</protein>
<dbReference type="Pfam" id="PF04842">
    <property type="entry name" value="DUF639"/>
    <property type="match status" value="1"/>
</dbReference>
<keyword evidence="1" id="KW-1133">Transmembrane helix</keyword>
<keyword evidence="1" id="KW-0812">Transmembrane</keyword>
<evidence type="ECO:0000256" key="1">
    <source>
        <dbReference type="SAM" id="Phobius"/>
    </source>
</evidence>
<dbReference type="AlphaFoldDB" id="A0A8S0TKT9"/>
<keyword evidence="3" id="KW-1185">Reference proteome</keyword>
<dbReference type="OrthoDB" id="1742372at2759"/>
<gene>
    <name evidence="2" type="ORF">OLEA9_A083076</name>
</gene>
<evidence type="ECO:0000313" key="3">
    <source>
        <dbReference type="Proteomes" id="UP000594638"/>
    </source>
</evidence>
<reference evidence="2 3" key="1">
    <citation type="submission" date="2019-12" db="EMBL/GenBank/DDBJ databases">
        <authorList>
            <person name="Alioto T."/>
            <person name="Alioto T."/>
            <person name="Gomez Garrido J."/>
        </authorList>
    </citation>
    <scope>NUCLEOTIDE SEQUENCE [LARGE SCALE GENOMIC DNA]</scope>
</reference>
<accession>A0A8S0TKT9</accession>
<keyword evidence="1" id="KW-0472">Membrane</keyword>
<organism evidence="2 3">
    <name type="scientific">Olea europaea subsp. europaea</name>
    <dbReference type="NCBI Taxonomy" id="158383"/>
    <lineage>
        <taxon>Eukaryota</taxon>
        <taxon>Viridiplantae</taxon>
        <taxon>Streptophyta</taxon>
        <taxon>Embryophyta</taxon>
        <taxon>Tracheophyta</taxon>
        <taxon>Spermatophyta</taxon>
        <taxon>Magnoliopsida</taxon>
        <taxon>eudicotyledons</taxon>
        <taxon>Gunneridae</taxon>
        <taxon>Pentapetalae</taxon>
        <taxon>asterids</taxon>
        <taxon>lamiids</taxon>
        <taxon>Lamiales</taxon>
        <taxon>Oleaceae</taxon>
        <taxon>Oleeae</taxon>
        <taxon>Olea</taxon>
    </lineage>
</organism>
<dbReference type="PANTHER" id="PTHR31860">
    <property type="entry name" value="HEAT-INDUCIBLE TRANSCRIPTION REPRESSOR (DUF639)-RELATED"/>
    <property type="match status" value="1"/>
</dbReference>
<name>A0A8S0TKT9_OLEEU</name>
<dbReference type="PANTHER" id="PTHR31860:SF5">
    <property type="entry name" value="ARGH (DUF639)"/>
    <property type="match status" value="1"/>
</dbReference>